<proteinExistence type="predicted"/>
<accession>A0A151Y142</accession>
<dbReference type="EMBL" id="LUAW01000023">
    <property type="protein sequence ID" value="KYQ71756.1"/>
    <property type="molecule type" value="Genomic_DNA"/>
</dbReference>
<protein>
    <recommendedName>
        <fullName evidence="3">DUF2946 domain-containing protein</fullName>
    </recommendedName>
</protein>
<name>A0A151Y142_9GAMM</name>
<sequence>MQRYTGFVFLMAFVIGWSSVAFAVQKPIHQLMMSQSVKMNAAEREASQSMSSASHDMGAKHSSASLHEMAQDASDTAVFSMNMQDCLQAKADKPSDSAQSFEHCQSKSIQFNSKAQCADCALWHCQLASVSLEMHAVELNLPEFYIFSEQPNIAFTAQYLPGHWQELLRPPKA</sequence>
<comment type="caution">
    <text evidence="1">The sequence shown here is derived from an EMBL/GenBank/DDBJ whole genome shotgun (WGS) entry which is preliminary data.</text>
</comment>
<evidence type="ECO:0000313" key="2">
    <source>
        <dbReference type="Proteomes" id="UP000076276"/>
    </source>
</evidence>
<keyword evidence="2" id="KW-1185">Reference proteome</keyword>
<gene>
    <name evidence="1" type="ORF">AZH43_01985</name>
</gene>
<organism evidence="1 2">
    <name type="scientific">Acinetobacter pragensis</name>
    <dbReference type="NCBI Taxonomy" id="1806892"/>
    <lineage>
        <taxon>Bacteria</taxon>
        <taxon>Pseudomonadati</taxon>
        <taxon>Pseudomonadota</taxon>
        <taxon>Gammaproteobacteria</taxon>
        <taxon>Moraxellales</taxon>
        <taxon>Moraxellaceae</taxon>
        <taxon>Acinetobacter</taxon>
    </lineage>
</organism>
<evidence type="ECO:0008006" key="3">
    <source>
        <dbReference type="Google" id="ProtNLM"/>
    </source>
</evidence>
<dbReference type="Proteomes" id="UP000076276">
    <property type="component" value="Unassembled WGS sequence"/>
</dbReference>
<dbReference type="AlphaFoldDB" id="A0A151Y142"/>
<evidence type="ECO:0000313" key="1">
    <source>
        <dbReference type="EMBL" id="KYQ71756.1"/>
    </source>
</evidence>
<dbReference type="STRING" id="1806892.AZH43_01985"/>
<reference evidence="1 2" key="1">
    <citation type="submission" date="2016-03" db="EMBL/GenBank/DDBJ databases">
        <title>Acinetobacter genomospecies 28 strain ANC 4149.</title>
        <authorList>
            <person name="Radolfova-Krizova L."/>
            <person name="Nemec A."/>
        </authorList>
    </citation>
    <scope>NUCLEOTIDE SEQUENCE [LARGE SCALE GENOMIC DNA]</scope>
    <source>
        <strain evidence="1 2">ANC 4149</strain>
    </source>
</reference>
<dbReference type="OrthoDB" id="6712939at2"/>